<keyword evidence="1" id="KW-0732">Signal</keyword>
<dbReference type="InParanoid" id="Q23J59"/>
<dbReference type="GeneID" id="7835262"/>
<dbReference type="AlphaFoldDB" id="Q23J59"/>
<dbReference type="RefSeq" id="XP_001016890.1">
    <property type="nucleotide sequence ID" value="XM_001016890.1"/>
</dbReference>
<evidence type="ECO:0000256" key="1">
    <source>
        <dbReference type="SAM" id="SignalP"/>
    </source>
</evidence>
<organism evidence="2 3">
    <name type="scientific">Tetrahymena thermophila (strain SB210)</name>
    <dbReference type="NCBI Taxonomy" id="312017"/>
    <lineage>
        <taxon>Eukaryota</taxon>
        <taxon>Sar</taxon>
        <taxon>Alveolata</taxon>
        <taxon>Ciliophora</taxon>
        <taxon>Intramacronucleata</taxon>
        <taxon>Oligohymenophorea</taxon>
        <taxon>Hymenostomatida</taxon>
        <taxon>Tetrahymenina</taxon>
        <taxon>Tetrahymenidae</taxon>
        <taxon>Tetrahymena</taxon>
    </lineage>
</organism>
<dbReference type="EMBL" id="GG662691">
    <property type="protein sequence ID" value="EAR96645.1"/>
    <property type="molecule type" value="Genomic_DNA"/>
</dbReference>
<gene>
    <name evidence="2" type="ORF">TTHERM_00491130</name>
</gene>
<name>Q23J59_TETTS</name>
<evidence type="ECO:0000313" key="3">
    <source>
        <dbReference type="Proteomes" id="UP000009168"/>
    </source>
</evidence>
<dbReference type="KEGG" id="tet:TTHERM_00491130"/>
<dbReference type="Proteomes" id="UP000009168">
    <property type="component" value="Unassembled WGS sequence"/>
</dbReference>
<dbReference type="HOGENOM" id="CLU_2089702_0_0_1"/>
<reference evidence="3" key="1">
    <citation type="journal article" date="2006" name="PLoS Biol.">
        <title>Macronuclear genome sequence of the ciliate Tetrahymena thermophila, a model eukaryote.</title>
        <authorList>
            <person name="Eisen J.A."/>
            <person name="Coyne R.S."/>
            <person name="Wu M."/>
            <person name="Wu D."/>
            <person name="Thiagarajan M."/>
            <person name="Wortman J.R."/>
            <person name="Badger J.H."/>
            <person name="Ren Q."/>
            <person name="Amedeo P."/>
            <person name="Jones K.M."/>
            <person name="Tallon L.J."/>
            <person name="Delcher A.L."/>
            <person name="Salzberg S.L."/>
            <person name="Silva J.C."/>
            <person name="Haas B.J."/>
            <person name="Majoros W.H."/>
            <person name="Farzad M."/>
            <person name="Carlton J.M."/>
            <person name="Smith R.K. Jr."/>
            <person name="Garg J."/>
            <person name="Pearlman R.E."/>
            <person name="Karrer K.M."/>
            <person name="Sun L."/>
            <person name="Manning G."/>
            <person name="Elde N.C."/>
            <person name="Turkewitz A.P."/>
            <person name="Asai D.J."/>
            <person name="Wilkes D.E."/>
            <person name="Wang Y."/>
            <person name="Cai H."/>
            <person name="Collins K."/>
            <person name="Stewart B.A."/>
            <person name="Lee S.R."/>
            <person name="Wilamowska K."/>
            <person name="Weinberg Z."/>
            <person name="Ruzzo W.L."/>
            <person name="Wloga D."/>
            <person name="Gaertig J."/>
            <person name="Frankel J."/>
            <person name="Tsao C.-C."/>
            <person name="Gorovsky M.A."/>
            <person name="Keeling P.J."/>
            <person name="Waller R.F."/>
            <person name="Patron N.J."/>
            <person name="Cherry J.M."/>
            <person name="Stover N.A."/>
            <person name="Krieger C.J."/>
            <person name="del Toro C."/>
            <person name="Ryder H.F."/>
            <person name="Williamson S.C."/>
            <person name="Barbeau R.A."/>
            <person name="Hamilton E.P."/>
            <person name="Orias E."/>
        </authorList>
    </citation>
    <scope>NUCLEOTIDE SEQUENCE [LARGE SCALE GENOMIC DNA]</scope>
    <source>
        <strain evidence="3">SB210</strain>
    </source>
</reference>
<keyword evidence="3" id="KW-1185">Reference proteome</keyword>
<sequence length="115" mass="11160">MNSKVIIALFCLVAVTLAASATPGANAITCTACTDAVCGKSGTTQDNWQAGTATGTCVVKDCNLLTGNGAVVSNNACASCSTTTPVANSGATACVAKSSAKLLIASAAVIVALLF</sequence>
<accession>Q23J59</accession>
<evidence type="ECO:0000313" key="2">
    <source>
        <dbReference type="EMBL" id="EAR96645.1"/>
    </source>
</evidence>
<protein>
    <submittedName>
        <fullName evidence="2">Cell surface immobilization antigen SerH6, putative</fullName>
    </submittedName>
</protein>
<feature type="chain" id="PRO_5004201665" evidence="1">
    <location>
        <begin position="19"/>
        <end position="115"/>
    </location>
</feature>
<dbReference type="Pfam" id="PF06873">
    <property type="entry name" value="SerH"/>
    <property type="match status" value="1"/>
</dbReference>
<dbReference type="InterPro" id="IPR009670">
    <property type="entry name" value="SerH"/>
</dbReference>
<proteinExistence type="predicted"/>
<feature type="signal peptide" evidence="1">
    <location>
        <begin position="1"/>
        <end position="18"/>
    </location>
</feature>